<accession>A0A382G0D4</accession>
<dbReference type="PANTHER" id="PTHR43649">
    <property type="entry name" value="ARABINOSE-BINDING PROTEIN-RELATED"/>
    <property type="match status" value="1"/>
</dbReference>
<reference evidence="1" key="1">
    <citation type="submission" date="2018-05" db="EMBL/GenBank/DDBJ databases">
        <authorList>
            <person name="Lanie J.A."/>
            <person name="Ng W.-L."/>
            <person name="Kazmierczak K.M."/>
            <person name="Andrzejewski T.M."/>
            <person name="Davidsen T.M."/>
            <person name="Wayne K.J."/>
            <person name="Tettelin H."/>
            <person name="Glass J.I."/>
            <person name="Rusch D."/>
            <person name="Podicherti R."/>
            <person name="Tsui H.-C.T."/>
            <person name="Winkler M.E."/>
        </authorList>
    </citation>
    <scope>NUCLEOTIDE SEQUENCE</scope>
</reference>
<protein>
    <recommendedName>
        <fullName evidence="2">Extracellular solute-binding protein</fullName>
    </recommendedName>
</protein>
<feature type="non-terminal residue" evidence="1">
    <location>
        <position position="1"/>
    </location>
</feature>
<feature type="non-terminal residue" evidence="1">
    <location>
        <position position="416"/>
    </location>
</feature>
<dbReference type="SUPFAM" id="SSF53850">
    <property type="entry name" value="Periplasmic binding protein-like II"/>
    <property type="match status" value="1"/>
</dbReference>
<dbReference type="EMBL" id="UINC01052665">
    <property type="protein sequence ID" value="SVB68255.1"/>
    <property type="molecule type" value="Genomic_DNA"/>
</dbReference>
<name>A0A382G0D4_9ZZZZ</name>
<sequence length="416" mass="46631">VGGVVARAGLTRRWVSGLGLTETRQVKLRVWDWWSASTNEEYGDYFGALETEFEARNPDVDIVYQVVPFGNYVQKLSTAMVGDTPPDVFQSSVYWAEGFYHRGMLRPLDDLLDADAALRGTPAYIGESAFLPSAWRHNHTVGESGSSVVFGIPQIIDASCLLWNLDILQEAAADDDELLALFQRHPDGAVDWARIRWDAIESWDHFRSLTRKLTVRDESGEVTQAGFLLSASSGAGLFSPWLAANGGRFQDAAGTRALFASPSGIEAVEFIARLYWVDRVCPPFRRQMTDSEMFKERRAAVVVAGTWSGKDITRDTMGWTHFGKTAFPPGPRGDGPSTVTWGNMLVITRRCENIEAAWRYVKFVGGLEGSVLRSRHLGYNGPRFDFYETDRWRQALQERPYLSNVKQICLVGEKLR</sequence>
<gene>
    <name evidence="1" type="ORF">METZ01_LOCUS221109</name>
</gene>
<dbReference type="Pfam" id="PF01547">
    <property type="entry name" value="SBP_bac_1"/>
    <property type="match status" value="1"/>
</dbReference>
<proteinExistence type="predicted"/>
<dbReference type="PANTHER" id="PTHR43649:SF12">
    <property type="entry name" value="DIACETYLCHITOBIOSE BINDING PROTEIN DASA"/>
    <property type="match status" value="1"/>
</dbReference>
<dbReference type="AlphaFoldDB" id="A0A382G0D4"/>
<dbReference type="InterPro" id="IPR006059">
    <property type="entry name" value="SBP"/>
</dbReference>
<organism evidence="1">
    <name type="scientific">marine metagenome</name>
    <dbReference type="NCBI Taxonomy" id="408172"/>
    <lineage>
        <taxon>unclassified sequences</taxon>
        <taxon>metagenomes</taxon>
        <taxon>ecological metagenomes</taxon>
    </lineage>
</organism>
<evidence type="ECO:0008006" key="2">
    <source>
        <dbReference type="Google" id="ProtNLM"/>
    </source>
</evidence>
<dbReference type="Gene3D" id="3.40.190.10">
    <property type="entry name" value="Periplasmic binding protein-like II"/>
    <property type="match status" value="1"/>
</dbReference>
<evidence type="ECO:0000313" key="1">
    <source>
        <dbReference type="EMBL" id="SVB68255.1"/>
    </source>
</evidence>
<dbReference type="InterPro" id="IPR050490">
    <property type="entry name" value="Bact_solute-bd_prot1"/>
</dbReference>